<evidence type="ECO:0000256" key="4">
    <source>
        <dbReference type="ARBA" id="ARBA00022989"/>
    </source>
</evidence>
<dbReference type="AlphaFoldDB" id="A0AAF3FM40"/>
<feature type="transmembrane region" description="Helical" evidence="6">
    <location>
        <begin position="52"/>
        <end position="73"/>
    </location>
</feature>
<keyword evidence="5 6" id="KW-0472">Membrane</keyword>
<dbReference type="Proteomes" id="UP000887575">
    <property type="component" value="Unassembled WGS sequence"/>
</dbReference>
<feature type="transmembrane region" description="Helical" evidence="6">
    <location>
        <begin position="183"/>
        <end position="201"/>
    </location>
</feature>
<dbReference type="InterPro" id="IPR004151">
    <property type="entry name" value="7TM_GPCR_serpentine_rcpt_Sre"/>
</dbReference>
<feature type="transmembrane region" description="Helical" evidence="6">
    <location>
        <begin position="122"/>
        <end position="143"/>
    </location>
</feature>
<feature type="transmembrane region" description="Helical" evidence="6">
    <location>
        <begin position="93"/>
        <end position="116"/>
    </location>
</feature>
<sequence length="333" mass="38652">MRKVLHRNLLILFGITFPGLYAMFATNILMYLHVFQILPTLSLASTDHPSLLVIASCSKFTVFVCSGLAFLLFPFERLMATVFVANYEKPRFLLVPLFFALVEYLIAISAGYIFAFKVVSNNAIVIAGMPAVTSVVLVAQLVLSYNKKLEREMEKNWRKTGYTLGKRFQVNENIHSLKIISRILWYMMICVIVMASLFILWTNLEMTSKWRNLIGATLDLCITMFILSMITSIFMINKNWLIIWRQQWKLFLKKTKILPTDSKKNIPLVEAYKPGIAKEQQQNEHFRQLHSQWNQRRATILHSSKMSSSKMQSKISIYELSLEMRRQNLAIKF</sequence>
<dbReference type="Pfam" id="PF03125">
    <property type="entry name" value="Sre"/>
    <property type="match status" value="1"/>
</dbReference>
<feature type="transmembrane region" description="Helical" evidence="6">
    <location>
        <begin position="9"/>
        <end position="32"/>
    </location>
</feature>
<comment type="subcellular location">
    <subcellularLocation>
        <location evidence="1">Membrane</location>
        <topology evidence="1">Multi-pass membrane protein</topology>
    </subcellularLocation>
</comment>
<evidence type="ECO:0000256" key="1">
    <source>
        <dbReference type="ARBA" id="ARBA00004141"/>
    </source>
</evidence>
<evidence type="ECO:0000256" key="5">
    <source>
        <dbReference type="ARBA" id="ARBA00023136"/>
    </source>
</evidence>
<feature type="transmembrane region" description="Helical" evidence="6">
    <location>
        <begin position="213"/>
        <end position="236"/>
    </location>
</feature>
<dbReference type="InterPro" id="IPR052854">
    <property type="entry name" value="Serpentine_rcpt_epsilon"/>
</dbReference>
<evidence type="ECO:0000256" key="3">
    <source>
        <dbReference type="ARBA" id="ARBA00022692"/>
    </source>
</evidence>
<accession>A0AAF3FM40</accession>
<reference evidence="8" key="1">
    <citation type="submission" date="2024-02" db="UniProtKB">
        <authorList>
            <consortium name="WormBaseParasite"/>
        </authorList>
    </citation>
    <scope>IDENTIFICATION</scope>
</reference>
<evidence type="ECO:0000313" key="7">
    <source>
        <dbReference type="Proteomes" id="UP000887575"/>
    </source>
</evidence>
<protein>
    <submittedName>
        <fullName evidence="8">Uncharacterized protein</fullName>
    </submittedName>
</protein>
<dbReference type="GO" id="GO:0016020">
    <property type="term" value="C:membrane"/>
    <property type="evidence" value="ECO:0007669"/>
    <property type="project" value="UniProtKB-SubCell"/>
</dbReference>
<dbReference type="GO" id="GO:0007606">
    <property type="term" value="P:sensory perception of chemical stimulus"/>
    <property type="evidence" value="ECO:0007669"/>
    <property type="project" value="InterPro"/>
</dbReference>
<evidence type="ECO:0000256" key="2">
    <source>
        <dbReference type="ARBA" id="ARBA00006803"/>
    </source>
</evidence>
<keyword evidence="3 6" id="KW-0812">Transmembrane</keyword>
<evidence type="ECO:0000313" key="8">
    <source>
        <dbReference type="WBParaSite" id="MBELARI_LOCUS8221"/>
    </source>
</evidence>
<dbReference type="PANTHER" id="PTHR47518:SF11">
    <property type="entry name" value="SERPENTINE RECEPTOR, CLASS E (EPSILON)-RELATED"/>
    <property type="match status" value="1"/>
</dbReference>
<proteinExistence type="inferred from homology"/>
<keyword evidence="4 6" id="KW-1133">Transmembrane helix</keyword>
<keyword evidence="7" id="KW-1185">Reference proteome</keyword>
<dbReference type="PANTHER" id="PTHR47518">
    <property type="entry name" value="SERPENTINE RECEPTOR CLASS EPSILON-13-RELATED"/>
    <property type="match status" value="1"/>
</dbReference>
<name>A0AAF3FM40_9BILA</name>
<dbReference type="WBParaSite" id="MBELARI_LOCUS8221">
    <property type="protein sequence ID" value="MBELARI_LOCUS8221"/>
    <property type="gene ID" value="MBELARI_LOCUS8221"/>
</dbReference>
<organism evidence="7 8">
    <name type="scientific">Mesorhabditis belari</name>
    <dbReference type="NCBI Taxonomy" id="2138241"/>
    <lineage>
        <taxon>Eukaryota</taxon>
        <taxon>Metazoa</taxon>
        <taxon>Ecdysozoa</taxon>
        <taxon>Nematoda</taxon>
        <taxon>Chromadorea</taxon>
        <taxon>Rhabditida</taxon>
        <taxon>Rhabditina</taxon>
        <taxon>Rhabditomorpha</taxon>
        <taxon>Rhabditoidea</taxon>
        <taxon>Rhabditidae</taxon>
        <taxon>Mesorhabditinae</taxon>
        <taxon>Mesorhabditis</taxon>
    </lineage>
</organism>
<comment type="similarity">
    <text evidence="2">Belongs to the nematode receptor-like protein sre family.</text>
</comment>
<evidence type="ECO:0000256" key="6">
    <source>
        <dbReference type="SAM" id="Phobius"/>
    </source>
</evidence>